<protein>
    <submittedName>
        <fullName evidence="1">Uncharacterized protein</fullName>
    </submittedName>
</protein>
<keyword evidence="2" id="KW-1185">Reference proteome</keyword>
<evidence type="ECO:0000313" key="1">
    <source>
        <dbReference type="EMBL" id="CDH60645.1"/>
    </source>
</evidence>
<dbReference type="Proteomes" id="UP000027586">
    <property type="component" value="Unassembled WGS sequence"/>
</dbReference>
<accession>A0A068SF81</accession>
<dbReference type="EMBL" id="CBTN010000100">
    <property type="protein sequence ID" value="CDH60645.1"/>
    <property type="molecule type" value="Genomic_DNA"/>
</dbReference>
<sequence>MTTYFDFGRWHLQSKHPHQSWASNLFVLATWGDGYRAWKQAWDWHGDATLSGVNTGIAQGSQQLLVMRFLCDGTRVSICQYLFASMVFHDRFFKP</sequence>
<gene>
    <name evidence="1" type="ORF">LCOR_11426.1</name>
</gene>
<dbReference type="AlphaFoldDB" id="A0A068SF81"/>
<dbReference type="VEuPathDB" id="FungiDB:LCOR_11426.1"/>
<reference evidence="1" key="1">
    <citation type="submission" date="2013-08" db="EMBL/GenBank/DDBJ databases">
        <title>Gene expansion shapes genome architecture in the human pathogen Lichtheimia corymbifera: an evolutionary genomics analysis in the ancient terrestrial Mucorales (Mucoromycotina).</title>
        <authorList>
            <person name="Schwartze V.U."/>
            <person name="Winter S."/>
            <person name="Shelest E."/>
            <person name="Marcet-Houben M."/>
            <person name="Horn F."/>
            <person name="Wehner S."/>
            <person name="Hoffmann K."/>
            <person name="Riege K."/>
            <person name="Sammeth M."/>
            <person name="Nowrousian M."/>
            <person name="Valiante V."/>
            <person name="Linde J."/>
            <person name="Jacobsen I.D."/>
            <person name="Marz M."/>
            <person name="Brakhage A.A."/>
            <person name="Gabaldon T."/>
            <person name="Bocker S."/>
            <person name="Voigt K."/>
        </authorList>
    </citation>
    <scope>NUCLEOTIDE SEQUENCE [LARGE SCALE GENOMIC DNA]</scope>
    <source>
        <strain evidence="1">FSU 9682</strain>
    </source>
</reference>
<organism evidence="1 2">
    <name type="scientific">Lichtheimia corymbifera JMRC:FSU:9682</name>
    <dbReference type="NCBI Taxonomy" id="1263082"/>
    <lineage>
        <taxon>Eukaryota</taxon>
        <taxon>Fungi</taxon>
        <taxon>Fungi incertae sedis</taxon>
        <taxon>Mucoromycota</taxon>
        <taxon>Mucoromycotina</taxon>
        <taxon>Mucoromycetes</taxon>
        <taxon>Mucorales</taxon>
        <taxon>Lichtheimiaceae</taxon>
        <taxon>Lichtheimia</taxon>
    </lineage>
</organism>
<proteinExistence type="predicted"/>
<comment type="caution">
    <text evidence="1">The sequence shown here is derived from an EMBL/GenBank/DDBJ whole genome shotgun (WGS) entry which is preliminary data.</text>
</comment>
<name>A0A068SF81_9FUNG</name>
<evidence type="ECO:0000313" key="2">
    <source>
        <dbReference type="Proteomes" id="UP000027586"/>
    </source>
</evidence>